<proteinExistence type="predicted"/>
<dbReference type="Gene3D" id="2.120.10.80">
    <property type="entry name" value="Kelch-type beta propeller"/>
    <property type="match status" value="2"/>
</dbReference>
<name>A0A9P7YBZ2_9HELO</name>
<dbReference type="PANTHER" id="PTHR45632">
    <property type="entry name" value="LD33804P"/>
    <property type="match status" value="1"/>
</dbReference>
<dbReference type="InterPro" id="IPR006652">
    <property type="entry name" value="Kelch_1"/>
</dbReference>
<gene>
    <name evidence="2" type="ORF">BJ875DRAFT_487561</name>
</gene>
<evidence type="ECO:0000256" key="1">
    <source>
        <dbReference type="SAM" id="SignalP"/>
    </source>
</evidence>
<feature type="chain" id="PRO_5040353269" evidence="1">
    <location>
        <begin position="21"/>
        <end position="338"/>
    </location>
</feature>
<accession>A0A9P7YBZ2</accession>
<dbReference type="InterPro" id="IPR011043">
    <property type="entry name" value="Gal_Oxase/kelch_b-propeller"/>
</dbReference>
<dbReference type="InterPro" id="IPR015915">
    <property type="entry name" value="Kelch-typ_b-propeller"/>
</dbReference>
<sequence>MKIIITLSVLLSGIATSTVAYPKPGETWKVLPNITLGSRQEHTTVALGTDVYILGGLVPPVDSAVDPTSNIVQSYSIAHNTWSSETPMPRALNHLNAAVVNGKIYVLGGLAVGPGAWPNWLAAGDCWVYSPRQKIWEILANMPNGTERGSAAVGVYGDTIYLAGGLTRLGISGQTTVTTVNAYCTRTNTWSTLESLPEKRDHAGSAVVGRIFYVVGGRINGEPSGMRDTVLAFDVSVEKGSWSTRAGKMPTARGGLSASAVGHTIYAFGGEGNVATSTGVFNQTEAYNTKTDTWTSLKPMVLPRHGTSAAAVGGRVYIPGGGIQQQLGGTDYFDVFKL</sequence>
<evidence type="ECO:0000313" key="3">
    <source>
        <dbReference type="Proteomes" id="UP000824998"/>
    </source>
</evidence>
<dbReference type="OrthoDB" id="45365at2759"/>
<feature type="signal peptide" evidence="1">
    <location>
        <begin position="1"/>
        <end position="20"/>
    </location>
</feature>
<dbReference type="Pfam" id="PF01344">
    <property type="entry name" value="Kelch_1"/>
    <property type="match status" value="2"/>
</dbReference>
<keyword evidence="1" id="KW-0732">Signal</keyword>
<evidence type="ECO:0000313" key="2">
    <source>
        <dbReference type="EMBL" id="KAG9230841.1"/>
    </source>
</evidence>
<dbReference type="AlphaFoldDB" id="A0A9P7YBZ2"/>
<dbReference type="SMART" id="SM00612">
    <property type="entry name" value="Kelch"/>
    <property type="match status" value="5"/>
</dbReference>
<dbReference type="Pfam" id="PF24681">
    <property type="entry name" value="Kelch_KLHDC2_KLHL20_DRC7"/>
    <property type="match status" value="1"/>
</dbReference>
<dbReference type="SUPFAM" id="SSF50965">
    <property type="entry name" value="Galactose oxidase, central domain"/>
    <property type="match status" value="1"/>
</dbReference>
<dbReference type="Proteomes" id="UP000824998">
    <property type="component" value="Unassembled WGS sequence"/>
</dbReference>
<protein>
    <submittedName>
        <fullName evidence="2">Kelch domain-containing protein 8B</fullName>
    </submittedName>
</protein>
<dbReference type="EMBL" id="MU251640">
    <property type="protein sequence ID" value="KAG9230841.1"/>
    <property type="molecule type" value="Genomic_DNA"/>
</dbReference>
<reference evidence="2" key="1">
    <citation type="journal article" date="2021" name="IMA Fungus">
        <title>Genomic characterization of three marine fungi, including Emericellopsis atlantica sp. nov. with signatures of a generalist lifestyle and marine biomass degradation.</title>
        <authorList>
            <person name="Hagestad O.C."/>
            <person name="Hou L."/>
            <person name="Andersen J.H."/>
            <person name="Hansen E.H."/>
            <person name="Altermark B."/>
            <person name="Li C."/>
            <person name="Kuhnert E."/>
            <person name="Cox R.J."/>
            <person name="Crous P.W."/>
            <person name="Spatafora J.W."/>
            <person name="Lail K."/>
            <person name="Amirebrahimi M."/>
            <person name="Lipzen A."/>
            <person name="Pangilinan J."/>
            <person name="Andreopoulos W."/>
            <person name="Hayes R.D."/>
            <person name="Ng V."/>
            <person name="Grigoriev I.V."/>
            <person name="Jackson S.A."/>
            <person name="Sutton T.D.S."/>
            <person name="Dobson A.D.W."/>
            <person name="Rama T."/>
        </authorList>
    </citation>
    <scope>NUCLEOTIDE SEQUENCE</scope>
    <source>
        <strain evidence="2">TRa018bII</strain>
    </source>
</reference>
<organism evidence="2 3">
    <name type="scientific">Amylocarpus encephaloides</name>
    <dbReference type="NCBI Taxonomy" id="45428"/>
    <lineage>
        <taxon>Eukaryota</taxon>
        <taxon>Fungi</taxon>
        <taxon>Dikarya</taxon>
        <taxon>Ascomycota</taxon>
        <taxon>Pezizomycotina</taxon>
        <taxon>Leotiomycetes</taxon>
        <taxon>Helotiales</taxon>
        <taxon>Helotiales incertae sedis</taxon>
        <taxon>Amylocarpus</taxon>
    </lineage>
</organism>
<comment type="caution">
    <text evidence="2">The sequence shown here is derived from an EMBL/GenBank/DDBJ whole genome shotgun (WGS) entry which is preliminary data.</text>
</comment>
<dbReference type="PANTHER" id="PTHR45632:SF24">
    <property type="entry name" value="GALACTOSE OXIDASE"/>
    <property type="match status" value="1"/>
</dbReference>
<keyword evidence="3" id="KW-1185">Reference proteome</keyword>